<dbReference type="EMBL" id="LIZX01000073">
    <property type="protein sequence ID" value="KPJ66731.1"/>
    <property type="molecule type" value="Genomic_DNA"/>
</dbReference>
<organism evidence="1 2">
    <name type="scientific">candidate division WOR-1 bacterium DG_54_3</name>
    <dbReference type="NCBI Taxonomy" id="1703775"/>
    <lineage>
        <taxon>Bacteria</taxon>
        <taxon>Bacillati</taxon>
        <taxon>Saganbacteria</taxon>
    </lineage>
</organism>
<reference evidence="1 2" key="1">
    <citation type="journal article" date="2015" name="Microbiome">
        <title>Genomic resolution of linkages in carbon, nitrogen, and sulfur cycling among widespread estuary sediment bacteria.</title>
        <authorList>
            <person name="Baker B.J."/>
            <person name="Lazar C.S."/>
            <person name="Teske A.P."/>
            <person name="Dick G.J."/>
        </authorList>
    </citation>
    <scope>NUCLEOTIDE SEQUENCE [LARGE SCALE GENOMIC DNA]</scope>
    <source>
        <strain evidence="1">DG_54_3</strain>
    </source>
</reference>
<accession>A0A0S7XX71</accession>
<name>A0A0S7XX71_UNCSA</name>
<evidence type="ECO:0000313" key="2">
    <source>
        <dbReference type="Proteomes" id="UP000051861"/>
    </source>
</evidence>
<sequence length="264" mass="30726">MGKGEINIIKIVRNIRKAMPLSIKDQLSRKPEYRNGDLKLKRRAQEGDVLRATEAKWLGPLAQEHGKAIAALRKRMDTSPVDIEIEIPPEQIINIHSETLQRNFKLFPLTIGFLKNFYKNQLVDVLLHRQINLSKKDHEMPGYIKLYEAIDLLKVINPSLLGNIRLRLPAEALIDIFFSCPDPVCAEKRESIPHILTASRFIDREINRDEFDIELMRDEVKENDWFVYHYGYRDPDDGLYKSGRWKVNPSGELNTSVIFEMVFK</sequence>
<comment type="caution">
    <text evidence="1">The sequence shown here is derived from an EMBL/GenBank/DDBJ whole genome shotgun (WGS) entry which is preliminary data.</text>
</comment>
<dbReference type="Proteomes" id="UP000051861">
    <property type="component" value="Unassembled WGS sequence"/>
</dbReference>
<proteinExistence type="predicted"/>
<gene>
    <name evidence="1" type="ORF">AMJ44_07930</name>
</gene>
<evidence type="ECO:0000313" key="1">
    <source>
        <dbReference type="EMBL" id="KPJ66731.1"/>
    </source>
</evidence>
<dbReference type="AlphaFoldDB" id="A0A0S7XX71"/>
<protein>
    <submittedName>
        <fullName evidence="1">Uncharacterized protein</fullName>
    </submittedName>
</protein>